<dbReference type="AlphaFoldDB" id="A0A540X4Y8"/>
<comment type="caution">
    <text evidence="2">The sequence shown here is derived from an EMBL/GenBank/DDBJ whole genome shotgun (WGS) entry which is preliminary data.</text>
</comment>
<evidence type="ECO:0000259" key="1">
    <source>
        <dbReference type="Pfam" id="PF00149"/>
    </source>
</evidence>
<dbReference type="Gene3D" id="3.60.21.10">
    <property type="match status" value="1"/>
</dbReference>
<dbReference type="SUPFAM" id="SSF56300">
    <property type="entry name" value="Metallo-dependent phosphatases"/>
    <property type="match status" value="1"/>
</dbReference>
<evidence type="ECO:0000313" key="3">
    <source>
        <dbReference type="Proteomes" id="UP000315369"/>
    </source>
</evidence>
<dbReference type="Proteomes" id="UP000315369">
    <property type="component" value="Unassembled WGS sequence"/>
</dbReference>
<dbReference type="EMBL" id="VIFM01000026">
    <property type="protein sequence ID" value="TQF16303.1"/>
    <property type="molecule type" value="Genomic_DNA"/>
</dbReference>
<gene>
    <name evidence="2" type="ORF">FJV41_09250</name>
</gene>
<evidence type="ECO:0000313" key="2">
    <source>
        <dbReference type="EMBL" id="TQF16303.1"/>
    </source>
</evidence>
<dbReference type="InterPro" id="IPR004843">
    <property type="entry name" value="Calcineurin-like_PHP"/>
</dbReference>
<dbReference type="GO" id="GO:0016787">
    <property type="term" value="F:hydrolase activity"/>
    <property type="evidence" value="ECO:0007669"/>
    <property type="project" value="InterPro"/>
</dbReference>
<dbReference type="PROSITE" id="PS51257">
    <property type="entry name" value="PROKAR_LIPOPROTEIN"/>
    <property type="match status" value="1"/>
</dbReference>
<dbReference type="InterPro" id="IPR029052">
    <property type="entry name" value="Metallo-depent_PP-like"/>
</dbReference>
<organism evidence="2 3">
    <name type="scientific">Myxococcus llanfairpwllgwyngyllgogerychwyrndrobwllllantysiliogogogochensis</name>
    <dbReference type="NCBI Taxonomy" id="2590453"/>
    <lineage>
        <taxon>Bacteria</taxon>
        <taxon>Pseudomonadati</taxon>
        <taxon>Myxococcota</taxon>
        <taxon>Myxococcia</taxon>
        <taxon>Myxococcales</taxon>
        <taxon>Cystobacterineae</taxon>
        <taxon>Myxococcaceae</taxon>
        <taxon>Myxococcus</taxon>
    </lineage>
</organism>
<proteinExistence type="predicted"/>
<dbReference type="Pfam" id="PF00149">
    <property type="entry name" value="Metallophos"/>
    <property type="match status" value="1"/>
</dbReference>
<protein>
    <submittedName>
        <fullName evidence="2">Metallophosphoesterase</fullName>
    </submittedName>
</protein>
<accession>A0A540X4Y8</accession>
<reference evidence="2 3" key="1">
    <citation type="submission" date="2019-06" db="EMBL/GenBank/DDBJ databases">
        <authorList>
            <person name="Livingstone P."/>
            <person name="Whitworth D."/>
        </authorList>
    </citation>
    <scope>NUCLEOTIDE SEQUENCE [LARGE SCALE GENOMIC DNA]</scope>
    <source>
        <strain evidence="2 3">AM401</strain>
    </source>
</reference>
<dbReference type="OrthoDB" id="5395064at2"/>
<keyword evidence="3" id="KW-1185">Reference proteome</keyword>
<name>A0A540X4Y8_9BACT</name>
<dbReference type="RefSeq" id="WP_141642066.1">
    <property type="nucleotide sequence ID" value="NZ_VIFM01000026.1"/>
</dbReference>
<feature type="domain" description="Calcineurin-like phosphoesterase" evidence="1">
    <location>
        <begin position="145"/>
        <end position="319"/>
    </location>
</feature>
<sequence>MSRIGAMGVLSALLMTGCLRPAENRAVRDSKVGRAEGGGLSLEVADGLAAVRSVGSGEVTLWGNAPVFTARATLDAESTSDWVLTVRNAMPDAELLAELEDGEVLAVEPVPQALPTVKAWRVGLRPGAVARLRVAPPGWDSTAPFRFAALADVQEALPRVGDIYARLVKDDSLRFILFAGDLTENGTREQLLEFQERLEAGSRIPLYATLGNHETFSKDAEEYTTLVGRGSQSFVFQGVRFTVVDSSNGTLDPIVEEQLDGWLASSRQGTHVVAMHVPPQDPVGLRGGGFANRGESAGLVGKLAREGVDLTLYGHIHSYYSFTNAGIPAFISGGGGAIPETFDGVGRHYLAVDIGANEGLREASLVRVD</sequence>